<dbReference type="STRING" id="985054.SAMN05444358_1123"/>
<dbReference type="GO" id="GO:0016787">
    <property type="term" value="F:hydrolase activity"/>
    <property type="evidence" value="ECO:0007669"/>
    <property type="project" value="UniProtKB-KW"/>
</dbReference>
<dbReference type="GO" id="GO:0016491">
    <property type="term" value="F:oxidoreductase activity"/>
    <property type="evidence" value="ECO:0007669"/>
    <property type="project" value="UniProtKB-ARBA"/>
</dbReference>
<dbReference type="AlphaFoldDB" id="A0A1H3EQ63"/>
<keyword evidence="2" id="KW-1185">Reference proteome</keyword>
<dbReference type="SUPFAM" id="SSF53223">
    <property type="entry name" value="Aminoacid dehydrogenase-like, N-terminal domain"/>
    <property type="match status" value="1"/>
</dbReference>
<accession>A0A1H3EQ63</accession>
<evidence type="ECO:0000313" key="1">
    <source>
        <dbReference type="EMBL" id="SDX80697.1"/>
    </source>
</evidence>
<dbReference type="InterPro" id="IPR046346">
    <property type="entry name" value="Aminoacid_DH-like_N_sf"/>
</dbReference>
<name>A0A1H3EQ63_9RHOB</name>
<dbReference type="EMBL" id="FNNP01000012">
    <property type="protein sequence ID" value="SDX80697.1"/>
    <property type="molecule type" value="Genomic_DNA"/>
</dbReference>
<protein>
    <submittedName>
        <fullName evidence="1">Tetrahydrofolate dehydrogenase/cyclohydrolase, catalytic domain</fullName>
    </submittedName>
</protein>
<evidence type="ECO:0000313" key="2">
    <source>
        <dbReference type="Proteomes" id="UP000183400"/>
    </source>
</evidence>
<dbReference type="Gene3D" id="3.40.50.10860">
    <property type="entry name" value="Leucine Dehydrogenase, chain A, domain 1"/>
    <property type="match status" value="1"/>
</dbReference>
<sequence>MMTSRVLPESATAANRYWCHAGRNMRLAIVSIGESASNAARARAVTARASHIGMPLDQEVWGHHMSQETCRSLLQQLNCSDSIFAVLVLPDVPEHLDLTALRANLHRHKDLMRPGAWHCAGPVRPGEVNSIVDSAIAAHRFHNSKLSDPSYQSAR</sequence>
<gene>
    <name evidence="1" type="ORF">SAMN05444358_1123</name>
</gene>
<dbReference type="OrthoDB" id="9863449at2"/>
<proteinExistence type="predicted"/>
<dbReference type="Proteomes" id="UP000183400">
    <property type="component" value="Unassembled WGS sequence"/>
</dbReference>
<organism evidence="1 2">
    <name type="scientific">Ruegeria halocynthiae</name>
    <dbReference type="NCBI Taxonomy" id="985054"/>
    <lineage>
        <taxon>Bacteria</taxon>
        <taxon>Pseudomonadati</taxon>
        <taxon>Pseudomonadota</taxon>
        <taxon>Alphaproteobacteria</taxon>
        <taxon>Rhodobacterales</taxon>
        <taxon>Roseobacteraceae</taxon>
        <taxon>Ruegeria</taxon>
    </lineage>
</organism>
<reference evidence="2" key="1">
    <citation type="submission" date="2016-10" db="EMBL/GenBank/DDBJ databases">
        <authorList>
            <person name="Varghese N."/>
            <person name="Submissions S."/>
        </authorList>
    </citation>
    <scope>NUCLEOTIDE SEQUENCE [LARGE SCALE GENOMIC DNA]</scope>
    <source>
        <strain evidence="2">DSM 27839</strain>
    </source>
</reference>
<keyword evidence="1" id="KW-0378">Hydrolase</keyword>